<dbReference type="EMBL" id="REGN01002326">
    <property type="protein sequence ID" value="RNA28865.1"/>
    <property type="molecule type" value="Genomic_DNA"/>
</dbReference>
<comment type="caution">
    <text evidence="1">The sequence shown here is derived from an EMBL/GenBank/DDBJ whole genome shotgun (WGS) entry which is preliminary data.</text>
</comment>
<evidence type="ECO:0000313" key="2">
    <source>
        <dbReference type="Proteomes" id="UP000276133"/>
    </source>
</evidence>
<dbReference type="Proteomes" id="UP000276133">
    <property type="component" value="Unassembled WGS sequence"/>
</dbReference>
<proteinExistence type="predicted"/>
<protein>
    <submittedName>
        <fullName evidence="1">Uncharacterized protein</fullName>
    </submittedName>
</protein>
<name>A0A3M7RZT3_BRAPC</name>
<gene>
    <name evidence="1" type="ORF">BpHYR1_028890</name>
</gene>
<keyword evidence="2" id="KW-1185">Reference proteome</keyword>
<dbReference type="AlphaFoldDB" id="A0A3M7RZT3"/>
<evidence type="ECO:0000313" key="1">
    <source>
        <dbReference type="EMBL" id="RNA28865.1"/>
    </source>
</evidence>
<reference evidence="1 2" key="1">
    <citation type="journal article" date="2018" name="Sci. Rep.">
        <title>Genomic signatures of local adaptation to the degree of environmental predictability in rotifers.</title>
        <authorList>
            <person name="Franch-Gras L."/>
            <person name="Hahn C."/>
            <person name="Garcia-Roger E.M."/>
            <person name="Carmona M.J."/>
            <person name="Serra M."/>
            <person name="Gomez A."/>
        </authorList>
    </citation>
    <scope>NUCLEOTIDE SEQUENCE [LARGE SCALE GENOMIC DNA]</scope>
    <source>
        <strain evidence="1">HYR1</strain>
    </source>
</reference>
<organism evidence="1 2">
    <name type="scientific">Brachionus plicatilis</name>
    <name type="common">Marine rotifer</name>
    <name type="synonym">Brachionus muelleri</name>
    <dbReference type="NCBI Taxonomy" id="10195"/>
    <lineage>
        <taxon>Eukaryota</taxon>
        <taxon>Metazoa</taxon>
        <taxon>Spiralia</taxon>
        <taxon>Gnathifera</taxon>
        <taxon>Rotifera</taxon>
        <taxon>Eurotatoria</taxon>
        <taxon>Monogononta</taxon>
        <taxon>Pseudotrocha</taxon>
        <taxon>Ploima</taxon>
        <taxon>Brachionidae</taxon>
        <taxon>Brachionus</taxon>
    </lineage>
</organism>
<accession>A0A3M7RZT3</accession>
<sequence length="71" mass="8000">MKGEPNVLELRFWTCVKAVIEQTKSNALRTNSIISFHLSYSLYGNSFGSSSLKKVISVVSLTKERHSKHES</sequence>